<dbReference type="InParanoid" id="A0A7N4NIQ0"/>
<evidence type="ECO:0000259" key="13">
    <source>
        <dbReference type="PROSITE" id="PS50157"/>
    </source>
</evidence>
<feature type="compositionally biased region" description="Low complexity" evidence="12">
    <location>
        <begin position="103"/>
        <end position="134"/>
    </location>
</feature>
<dbReference type="SUPFAM" id="SSF57667">
    <property type="entry name" value="beta-beta-alpha zinc fingers"/>
    <property type="match status" value="1"/>
</dbReference>
<dbReference type="Ensembl" id="ENSSHAT00000026255.1">
    <property type="protein sequence ID" value="ENSSHAP00000023416.1"/>
    <property type="gene ID" value="ENSSHAG00000020840.1"/>
</dbReference>
<feature type="compositionally biased region" description="Low complexity" evidence="12">
    <location>
        <begin position="29"/>
        <end position="52"/>
    </location>
</feature>
<sequence length="557" mass="57180">MSRRKLGSVPRRGPRAEEAEPRALDEPDGPAGPAASPASCSSNSSSSSALLPLPRPDLPDGGPAPACALPRRKPDSAPCRGPGKQAKDAVQPKPPDGPGGPAGSPASSSSSASSSSPSSSASLPPLAVPDSPDAGSAGEWPYGRQGPGCARAPARQSGGPGRLLPAALRSCPDLLTCGRCLLTFPLSQIVAFMEHKRGRCQRPAWGQRPEPDGDAGSPEPSAFSCSSCGSWFMGAWTLLRHAQESHGLAIYQSRPGAAEDGTGAAAVAAAGATPTPGPVRSHSCDFCGKSFRSHSNLTVHRRTHTGERPYHCPRCPYACAQSSKLTRHLRTHQRAGPGSAPAPPEPADHAAAPSDLVPPPGPSSGSSEEGGSREPGSPGAPPAGPGPGPSLGLSPTPPAPPPPSRGPHMLTGLSAAKATAESRCTLQARPCTCRNWAGSFFCRDRRKLRDSQSVSLTGAKEAESRSKRLTQSLSQGLTPSRAPSPRPGWPPGRSSGLWGPNSVITLCNNQRTPGHRSLLPGGSVWLTRPHGAVVPRKPRALQPPAAGSAHHSRAEPL</sequence>
<keyword evidence="7" id="KW-0832">Ubl conjugation</keyword>
<dbReference type="GO" id="GO:0005634">
    <property type="term" value="C:nucleus"/>
    <property type="evidence" value="ECO:0007669"/>
    <property type="project" value="UniProtKB-SubCell"/>
</dbReference>
<feature type="compositionally biased region" description="Low complexity" evidence="12">
    <location>
        <begin position="363"/>
        <end position="377"/>
    </location>
</feature>
<keyword evidence="9" id="KW-0804">Transcription</keyword>
<evidence type="ECO:0000256" key="2">
    <source>
        <dbReference type="ARBA" id="ARBA00022499"/>
    </source>
</evidence>
<feature type="compositionally biased region" description="Polar residues" evidence="12">
    <location>
        <begin position="469"/>
        <end position="478"/>
    </location>
</feature>
<dbReference type="InterPro" id="IPR013087">
    <property type="entry name" value="Znf_C2H2_type"/>
</dbReference>
<feature type="domain" description="C2H2-type" evidence="13">
    <location>
        <begin position="223"/>
        <end position="246"/>
    </location>
</feature>
<evidence type="ECO:0000256" key="8">
    <source>
        <dbReference type="ARBA" id="ARBA00023015"/>
    </source>
</evidence>
<dbReference type="PROSITE" id="PS50157">
    <property type="entry name" value="ZINC_FINGER_C2H2_2"/>
    <property type="match status" value="3"/>
</dbReference>
<evidence type="ECO:0000256" key="5">
    <source>
        <dbReference type="ARBA" id="ARBA00022771"/>
    </source>
</evidence>
<keyword evidence="6" id="KW-0862">Zinc</keyword>
<feature type="region of interest" description="Disordered" evidence="12">
    <location>
        <begin position="1"/>
        <end position="159"/>
    </location>
</feature>
<reference evidence="14" key="2">
    <citation type="submission" date="2025-08" db="UniProtKB">
        <authorList>
            <consortium name="Ensembl"/>
        </authorList>
    </citation>
    <scope>IDENTIFICATION</scope>
</reference>
<dbReference type="PANTHER" id="PTHR45993:SF6">
    <property type="entry name" value="C2H2-TYPE DOMAIN-CONTAINING PROTEIN"/>
    <property type="match status" value="1"/>
</dbReference>
<evidence type="ECO:0000256" key="12">
    <source>
        <dbReference type="SAM" id="MobiDB-lite"/>
    </source>
</evidence>
<keyword evidence="15" id="KW-1185">Reference proteome</keyword>
<accession>A0A7N4NIQ0</accession>
<evidence type="ECO:0000256" key="7">
    <source>
        <dbReference type="ARBA" id="ARBA00022843"/>
    </source>
</evidence>
<keyword evidence="4" id="KW-0677">Repeat</keyword>
<dbReference type="Gene3D" id="3.30.160.60">
    <property type="entry name" value="Classic Zinc Finger"/>
    <property type="match status" value="2"/>
</dbReference>
<keyword evidence="3" id="KW-0479">Metal-binding</keyword>
<feature type="compositionally biased region" description="Pro residues" evidence="12">
    <location>
        <begin position="395"/>
        <end position="405"/>
    </location>
</feature>
<dbReference type="Pfam" id="PF00096">
    <property type="entry name" value="zf-C2H2"/>
    <property type="match status" value="2"/>
</dbReference>
<dbReference type="GO" id="GO:0008270">
    <property type="term" value="F:zinc ion binding"/>
    <property type="evidence" value="ECO:0007669"/>
    <property type="project" value="UniProtKB-KW"/>
</dbReference>
<dbReference type="GO" id="GO:0000978">
    <property type="term" value="F:RNA polymerase II cis-regulatory region sequence-specific DNA binding"/>
    <property type="evidence" value="ECO:0007669"/>
    <property type="project" value="TreeGrafter"/>
</dbReference>
<dbReference type="GO" id="GO:0006357">
    <property type="term" value="P:regulation of transcription by RNA polymerase II"/>
    <property type="evidence" value="ECO:0007669"/>
    <property type="project" value="TreeGrafter"/>
</dbReference>
<dbReference type="SMART" id="SM00355">
    <property type="entry name" value="ZnF_C2H2"/>
    <property type="match status" value="3"/>
</dbReference>
<feature type="region of interest" description="Disordered" evidence="12">
    <location>
        <begin position="519"/>
        <end position="557"/>
    </location>
</feature>
<feature type="compositionally biased region" description="Pro residues" evidence="12">
    <location>
        <begin position="378"/>
        <end position="388"/>
    </location>
</feature>
<proteinExistence type="predicted"/>
<evidence type="ECO:0000256" key="1">
    <source>
        <dbReference type="ARBA" id="ARBA00004123"/>
    </source>
</evidence>
<evidence type="ECO:0000256" key="3">
    <source>
        <dbReference type="ARBA" id="ARBA00022723"/>
    </source>
</evidence>
<feature type="compositionally biased region" description="Basic and acidic residues" evidence="12">
    <location>
        <begin position="14"/>
        <end position="25"/>
    </location>
</feature>
<comment type="subcellular location">
    <subcellularLocation>
        <location evidence="1">Nucleus</location>
    </subcellularLocation>
</comment>
<dbReference type="InterPro" id="IPR036236">
    <property type="entry name" value="Znf_C2H2_sf"/>
</dbReference>
<dbReference type="GO" id="GO:0003700">
    <property type="term" value="F:DNA-binding transcription factor activity"/>
    <property type="evidence" value="ECO:0007669"/>
    <property type="project" value="TreeGrafter"/>
</dbReference>
<evidence type="ECO:0000256" key="9">
    <source>
        <dbReference type="ARBA" id="ARBA00023163"/>
    </source>
</evidence>
<feature type="domain" description="C2H2-type" evidence="13">
    <location>
        <begin position="310"/>
        <end position="337"/>
    </location>
</feature>
<keyword evidence="10" id="KW-0539">Nucleus</keyword>
<feature type="compositionally biased region" description="Low complexity" evidence="12">
    <location>
        <begin position="59"/>
        <end position="69"/>
    </location>
</feature>
<feature type="region of interest" description="Disordered" evidence="12">
    <location>
        <begin position="449"/>
        <end position="501"/>
    </location>
</feature>
<dbReference type="GeneTree" id="ENSGT00940000160667"/>
<keyword evidence="2" id="KW-1017">Isopeptide bond</keyword>
<feature type="compositionally biased region" description="Low complexity" evidence="12">
    <location>
        <begin position="491"/>
        <end position="500"/>
    </location>
</feature>
<dbReference type="FunFam" id="3.30.160.60:FF:000046">
    <property type="entry name" value="Putative B-cell lymphoma/leukemia 11A"/>
    <property type="match status" value="1"/>
</dbReference>
<dbReference type="GO" id="GO:2000171">
    <property type="term" value="P:negative regulation of dendrite development"/>
    <property type="evidence" value="ECO:0007669"/>
    <property type="project" value="TreeGrafter"/>
</dbReference>
<protein>
    <recommendedName>
        <fullName evidence="13">C2H2-type domain-containing protein</fullName>
    </recommendedName>
</protein>
<reference evidence="14 15" key="1">
    <citation type="journal article" date="2011" name="Proc. Natl. Acad. Sci. U.S.A.">
        <title>Genetic diversity and population structure of the endangered marsupial Sarcophilus harrisii (Tasmanian devil).</title>
        <authorList>
            <person name="Miller W."/>
            <person name="Hayes V.M."/>
            <person name="Ratan A."/>
            <person name="Petersen D.C."/>
            <person name="Wittekindt N.E."/>
            <person name="Miller J."/>
            <person name="Walenz B."/>
            <person name="Knight J."/>
            <person name="Qi J."/>
            <person name="Zhao F."/>
            <person name="Wang Q."/>
            <person name="Bedoya-Reina O.C."/>
            <person name="Katiyar N."/>
            <person name="Tomsho L.P."/>
            <person name="Kasson L.M."/>
            <person name="Hardie R.A."/>
            <person name="Woodbridge P."/>
            <person name="Tindall E.A."/>
            <person name="Bertelsen M.F."/>
            <person name="Dixon D."/>
            <person name="Pyecroft S."/>
            <person name="Helgen K.M."/>
            <person name="Lesk A.M."/>
            <person name="Pringle T.H."/>
            <person name="Patterson N."/>
            <person name="Zhang Y."/>
            <person name="Kreiss A."/>
            <person name="Woods G.M."/>
            <person name="Jones M.E."/>
            <person name="Schuster S.C."/>
        </authorList>
    </citation>
    <scope>NUCLEOTIDE SEQUENCE [LARGE SCALE GENOMIC DNA]</scope>
</reference>
<evidence type="ECO:0000313" key="14">
    <source>
        <dbReference type="Ensembl" id="ENSSHAP00000023416.1"/>
    </source>
</evidence>
<dbReference type="InterPro" id="IPR057448">
    <property type="entry name" value="BCL-11A_Znf_CCHC"/>
</dbReference>
<evidence type="ECO:0000256" key="11">
    <source>
        <dbReference type="PROSITE-ProRule" id="PRU00042"/>
    </source>
</evidence>
<evidence type="ECO:0000313" key="15">
    <source>
        <dbReference type="Proteomes" id="UP000007648"/>
    </source>
</evidence>
<evidence type="ECO:0000256" key="10">
    <source>
        <dbReference type="ARBA" id="ARBA00023242"/>
    </source>
</evidence>
<dbReference type="PROSITE" id="PS00028">
    <property type="entry name" value="ZINC_FINGER_C2H2_1"/>
    <property type="match status" value="3"/>
</dbReference>
<keyword evidence="5 11" id="KW-0863">Zinc-finger</keyword>
<reference evidence="14" key="3">
    <citation type="submission" date="2025-09" db="UniProtKB">
        <authorList>
            <consortium name="Ensembl"/>
        </authorList>
    </citation>
    <scope>IDENTIFICATION</scope>
</reference>
<dbReference type="Proteomes" id="UP000007648">
    <property type="component" value="Unassembled WGS sequence"/>
</dbReference>
<dbReference type="FunFam" id="3.30.160.60:FF:000055">
    <property type="entry name" value="B-cell lymphoma/leukemia 11A isoform X1"/>
    <property type="match status" value="1"/>
</dbReference>
<dbReference type="Pfam" id="PF25491">
    <property type="entry name" value="CCHC_BCL-11A"/>
    <property type="match status" value="1"/>
</dbReference>
<feature type="region of interest" description="Disordered" evidence="12">
    <location>
        <begin position="199"/>
        <end position="221"/>
    </location>
</feature>
<evidence type="ECO:0000256" key="4">
    <source>
        <dbReference type="ARBA" id="ARBA00022737"/>
    </source>
</evidence>
<evidence type="ECO:0000256" key="6">
    <source>
        <dbReference type="ARBA" id="ARBA00022833"/>
    </source>
</evidence>
<dbReference type="AlphaFoldDB" id="A0A7N4NIQ0"/>
<dbReference type="InterPro" id="IPR051497">
    <property type="entry name" value="Dev/Hematopoietic_TF"/>
</dbReference>
<dbReference type="PANTHER" id="PTHR45993">
    <property type="entry name" value="B-CELL LYMPHOMA/LEUKEMIA 11"/>
    <property type="match status" value="1"/>
</dbReference>
<keyword evidence="8" id="KW-0805">Transcription regulation</keyword>
<feature type="domain" description="C2H2-type" evidence="13">
    <location>
        <begin position="282"/>
        <end position="309"/>
    </location>
</feature>
<feature type="region of interest" description="Disordered" evidence="12">
    <location>
        <begin position="326"/>
        <end position="410"/>
    </location>
</feature>
<organism evidence="14 15">
    <name type="scientific">Sarcophilus harrisii</name>
    <name type="common">Tasmanian devil</name>
    <name type="synonym">Sarcophilus laniarius</name>
    <dbReference type="NCBI Taxonomy" id="9305"/>
    <lineage>
        <taxon>Eukaryota</taxon>
        <taxon>Metazoa</taxon>
        <taxon>Chordata</taxon>
        <taxon>Craniata</taxon>
        <taxon>Vertebrata</taxon>
        <taxon>Euteleostomi</taxon>
        <taxon>Mammalia</taxon>
        <taxon>Metatheria</taxon>
        <taxon>Dasyuromorphia</taxon>
        <taxon>Dasyuridae</taxon>
        <taxon>Sarcophilus</taxon>
    </lineage>
</organism>
<name>A0A7N4NIQ0_SARHA</name>